<name>L7K0H4_TRAHO</name>
<dbReference type="HOGENOM" id="CLU_1687966_0_0_1"/>
<proteinExistence type="predicted"/>
<accession>L7K0H4</accession>
<dbReference type="InParanoid" id="L7K0H4"/>
<reference evidence="1 2" key="1">
    <citation type="journal article" date="2012" name="PLoS Pathog.">
        <title>The genome of the obligate intracellular parasite Trachipleistophora hominis: new insights into microsporidian genome dynamics and reductive evolution.</title>
        <authorList>
            <person name="Heinz E."/>
            <person name="Williams T.A."/>
            <person name="Nakjang S."/>
            <person name="Noel C.J."/>
            <person name="Swan D.C."/>
            <person name="Goldberg A.V."/>
            <person name="Harris S.R."/>
            <person name="Weinmaier T."/>
            <person name="Markert S."/>
            <person name="Becher D."/>
            <person name="Bernhardt J."/>
            <person name="Dagan T."/>
            <person name="Hacker C."/>
            <person name="Lucocq J.M."/>
            <person name="Schweder T."/>
            <person name="Rattei T."/>
            <person name="Hall N."/>
            <person name="Hirt R.P."/>
            <person name="Embley T.M."/>
        </authorList>
    </citation>
    <scope>NUCLEOTIDE SEQUENCE [LARGE SCALE GENOMIC DNA]</scope>
</reference>
<evidence type="ECO:0000313" key="2">
    <source>
        <dbReference type="Proteomes" id="UP000011185"/>
    </source>
</evidence>
<protein>
    <submittedName>
        <fullName evidence="1">Uncharacterized protein</fullName>
    </submittedName>
</protein>
<sequence length="156" mass="18718">MNDRKNLRITDYFNNLKEKLKALRETYSKRFRNEPKVQKQENTSFIKQEFDKIPYDDGAECMPQLNDMLDELSRNVNNFESITLMVLEQLLKNYLVCTDKPSSEVLKKINIKEIREFYAECKKYTWDNTFFNDKDVCSKLVDNLLIKLFGMLFKKK</sequence>
<keyword evidence="2" id="KW-1185">Reference proteome</keyword>
<evidence type="ECO:0000313" key="1">
    <source>
        <dbReference type="EMBL" id="ELQ76737.1"/>
    </source>
</evidence>
<dbReference type="EMBL" id="JH993821">
    <property type="protein sequence ID" value="ELQ76737.1"/>
    <property type="molecule type" value="Genomic_DNA"/>
</dbReference>
<dbReference type="AlphaFoldDB" id="L7K0H4"/>
<gene>
    <name evidence="1" type="ORF">THOM_0263</name>
</gene>
<dbReference type="VEuPathDB" id="MicrosporidiaDB:THOM_0263"/>
<organism evidence="1 2">
    <name type="scientific">Trachipleistophora hominis</name>
    <name type="common">Microsporidian parasite</name>
    <dbReference type="NCBI Taxonomy" id="72359"/>
    <lineage>
        <taxon>Eukaryota</taxon>
        <taxon>Fungi</taxon>
        <taxon>Fungi incertae sedis</taxon>
        <taxon>Microsporidia</taxon>
        <taxon>Pleistophoridae</taxon>
        <taxon>Trachipleistophora</taxon>
    </lineage>
</organism>
<dbReference type="Proteomes" id="UP000011185">
    <property type="component" value="Unassembled WGS sequence"/>
</dbReference>